<dbReference type="SUPFAM" id="SSF51717">
    <property type="entry name" value="Dihydropteroate synthetase-like"/>
    <property type="match status" value="1"/>
</dbReference>
<evidence type="ECO:0000256" key="5">
    <source>
        <dbReference type="ARBA" id="ARBA00022679"/>
    </source>
</evidence>
<evidence type="ECO:0000313" key="11">
    <source>
        <dbReference type="EMBL" id="MDQ2069125.1"/>
    </source>
</evidence>
<evidence type="ECO:0000313" key="12">
    <source>
        <dbReference type="Proteomes" id="UP001239019"/>
    </source>
</evidence>
<comment type="catalytic activity">
    <reaction evidence="1">
        <text>(7,8-dihydropterin-6-yl)methyl diphosphate + 4-aminobenzoate = 7,8-dihydropteroate + diphosphate</text>
        <dbReference type="Rhea" id="RHEA:19949"/>
        <dbReference type="ChEBI" id="CHEBI:17836"/>
        <dbReference type="ChEBI" id="CHEBI:17839"/>
        <dbReference type="ChEBI" id="CHEBI:33019"/>
        <dbReference type="ChEBI" id="CHEBI:72950"/>
        <dbReference type="EC" id="2.5.1.15"/>
    </reaction>
</comment>
<dbReference type="PROSITE" id="PS50972">
    <property type="entry name" value="PTERIN_BINDING"/>
    <property type="match status" value="1"/>
</dbReference>
<dbReference type="PANTHER" id="PTHR20941:SF1">
    <property type="entry name" value="FOLIC ACID SYNTHESIS PROTEIN FOL1"/>
    <property type="match status" value="1"/>
</dbReference>
<dbReference type="PROSITE" id="PS00792">
    <property type="entry name" value="DHPS_1"/>
    <property type="match status" value="1"/>
</dbReference>
<evidence type="ECO:0000256" key="7">
    <source>
        <dbReference type="ARBA" id="ARBA00022842"/>
    </source>
</evidence>
<dbReference type="InterPro" id="IPR045031">
    <property type="entry name" value="DHP_synth-like"/>
</dbReference>
<dbReference type="EMBL" id="JAVDDT010000002">
    <property type="protein sequence ID" value="MDQ2069125.1"/>
    <property type="molecule type" value="Genomic_DNA"/>
</dbReference>
<comment type="pathway">
    <text evidence="3 9">Cofactor biosynthesis; tetrahydrofolate biosynthesis; 7,8-dihydrofolate from 2-amino-4-hydroxy-6-hydroxymethyl-7,8-dihydropteridine diphosphate and 4-aminobenzoate: step 1/2.</text>
</comment>
<dbReference type="InterPro" id="IPR000489">
    <property type="entry name" value="Pterin-binding_dom"/>
</dbReference>
<evidence type="ECO:0000256" key="6">
    <source>
        <dbReference type="ARBA" id="ARBA00022723"/>
    </source>
</evidence>
<comment type="cofactor">
    <cofactor evidence="2 9">
        <name>Mg(2+)</name>
        <dbReference type="ChEBI" id="CHEBI:18420"/>
    </cofactor>
</comment>
<dbReference type="Proteomes" id="UP001239019">
    <property type="component" value="Unassembled WGS sequence"/>
</dbReference>
<name>A0ABU0W531_9GAMM</name>
<dbReference type="CDD" id="cd00739">
    <property type="entry name" value="DHPS"/>
    <property type="match status" value="1"/>
</dbReference>
<sequence>MKLQCGRRELDLSRPRVMGVLNLTPDSFSDGGRFQNPRVAIDHARHMLEAGAAIIDIGGESTRPGSRAVNESEELERIIPILEALRADTDAILSVDTCKPAVMQAAIEAGADIINDVRGFRDPETVDVVAGADVGICIMHMQGEPRNMQADPRYREVVREIRGFLRDRAETVEAAGVARERILIDPGFGFGKTLEHNLTMLRELGAFCASDYPVLVGMSRKSMIGQVLDRPVEQRLAGSLAVATLAAWLGAAVVRAHDVAETRDVLKMVEAVRATGTYNAGAV</sequence>
<dbReference type="PROSITE" id="PS00793">
    <property type="entry name" value="DHPS_2"/>
    <property type="match status" value="1"/>
</dbReference>
<evidence type="ECO:0000256" key="4">
    <source>
        <dbReference type="ARBA" id="ARBA00012458"/>
    </source>
</evidence>
<proteinExistence type="inferred from homology"/>
<dbReference type="InterPro" id="IPR011005">
    <property type="entry name" value="Dihydropteroate_synth-like_sf"/>
</dbReference>
<dbReference type="GO" id="GO:0004156">
    <property type="term" value="F:dihydropteroate synthase activity"/>
    <property type="evidence" value="ECO:0007669"/>
    <property type="project" value="UniProtKB-EC"/>
</dbReference>
<keyword evidence="5 9" id="KW-0808">Transferase</keyword>
<keyword evidence="8 9" id="KW-0289">Folate biosynthesis</keyword>
<organism evidence="11 12">
    <name type="scientific">Natronospira bacteriovora</name>
    <dbReference type="NCBI Taxonomy" id="3069753"/>
    <lineage>
        <taxon>Bacteria</taxon>
        <taxon>Pseudomonadati</taxon>
        <taxon>Pseudomonadota</taxon>
        <taxon>Gammaproteobacteria</taxon>
        <taxon>Natronospirales</taxon>
        <taxon>Natronospiraceae</taxon>
        <taxon>Natronospira</taxon>
    </lineage>
</organism>
<keyword evidence="6 9" id="KW-0479">Metal-binding</keyword>
<comment type="similarity">
    <text evidence="9">Belongs to the DHPS family.</text>
</comment>
<evidence type="ECO:0000256" key="9">
    <source>
        <dbReference type="RuleBase" id="RU361205"/>
    </source>
</evidence>
<comment type="function">
    <text evidence="9">Catalyzes the condensation of para-aminobenzoate (pABA) with 6-hydroxymethyl-7,8-dihydropterin diphosphate (DHPt-PP) to form 7,8-dihydropteroate (H2Pte), the immediate precursor of folate derivatives.</text>
</comment>
<feature type="domain" description="Pterin-binding" evidence="10">
    <location>
        <begin position="15"/>
        <end position="267"/>
    </location>
</feature>
<evidence type="ECO:0000256" key="8">
    <source>
        <dbReference type="ARBA" id="ARBA00022909"/>
    </source>
</evidence>
<dbReference type="EC" id="2.5.1.15" evidence="4 9"/>
<gene>
    <name evidence="11" type="primary">folP</name>
    <name evidence="11" type="ORF">RBH19_04490</name>
</gene>
<keyword evidence="12" id="KW-1185">Reference proteome</keyword>
<keyword evidence="7 9" id="KW-0460">Magnesium</keyword>
<evidence type="ECO:0000256" key="3">
    <source>
        <dbReference type="ARBA" id="ARBA00004763"/>
    </source>
</evidence>
<dbReference type="Gene3D" id="3.20.20.20">
    <property type="entry name" value="Dihydropteroate synthase-like"/>
    <property type="match status" value="1"/>
</dbReference>
<dbReference type="Pfam" id="PF00809">
    <property type="entry name" value="Pterin_bind"/>
    <property type="match status" value="1"/>
</dbReference>
<evidence type="ECO:0000259" key="10">
    <source>
        <dbReference type="PROSITE" id="PS50972"/>
    </source>
</evidence>
<accession>A0ABU0W531</accession>
<evidence type="ECO:0000256" key="2">
    <source>
        <dbReference type="ARBA" id="ARBA00001946"/>
    </source>
</evidence>
<dbReference type="NCBIfam" id="TIGR01496">
    <property type="entry name" value="DHPS"/>
    <property type="match status" value="1"/>
</dbReference>
<reference evidence="11 12" key="1">
    <citation type="submission" date="2023-08" db="EMBL/GenBank/DDBJ databases">
        <title>Whole-genome sequencing of halo(alkali)philic microorganisms from hypersaline lakes.</title>
        <authorList>
            <person name="Sorokin D.Y."/>
            <person name="Abbas B."/>
            <person name="Merkel A.Y."/>
        </authorList>
    </citation>
    <scope>NUCLEOTIDE SEQUENCE [LARGE SCALE GENOMIC DNA]</scope>
    <source>
        <strain evidence="11 12">AB-CW4</strain>
    </source>
</reference>
<dbReference type="RefSeq" id="WP_306727619.1">
    <property type="nucleotide sequence ID" value="NZ_JAVDDT010000002.1"/>
</dbReference>
<dbReference type="PANTHER" id="PTHR20941">
    <property type="entry name" value="FOLATE SYNTHESIS PROTEINS"/>
    <property type="match status" value="1"/>
</dbReference>
<comment type="caution">
    <text evidence="11">The sequence shown here is derived from an EMBL/GenBank/DDBJ whole genome shotgun (WGS) entry which is preliminary data.</text>
</comment>
<dbReference type="InterPro" id="IPR006390">
    <property type="entry name" value="DHP_synth_dom"/>
</dbReference>
<protein>
    <recommendedName>
        <fullName evidence="4 9">Dihydropteroate synthase</fullName>
        <shortName evidence="9">DHPS</shortName>
        <ecNumber evidence="4 9">2.5.1.15</ecNumber>
    </recommendedName>
    <alternativeName>
        <fullName evidence="9">Dihydropteroate pyrophosphorylase</fullName>
    </alternativeName>
</protein>
<evidence type="ECO:0000256" key="1">
    <source>
        <dbReference type="ARBA" id="ARBA00000012"/>
    </source>
</evidence>